<comment type="caution">
    <text evidence="1">The sequence shown here is derived from an EMBL/GenBank/DDBJ whole genome shotgun (WGS) entry which is preliminary data.</text>
</comment>
<evidence type="ECO:0000313" key="1">
    <source>
        <dbReference type="EMBL" id="KKM01636.1"/>
    </source>
</evidence>
<gene>
    <name evidence="1" type="ORF">LCGC14_1792460</name>
</gene>
<sequence length="101" mass="11252">MPKTENERKMLNTIVHSDYNINHDNPVNNDVWLWDVCDRFGRSASGIMSSLVKKGWAVTTGHLPGDEPGADEGTCNITQAGYDALQLNEPMDDEFQDLDGQ</sequence>
<dbReference type="AlphaFoldDB" id="A0A0F9J6X0"/>
<proteinExistence type="predicted"/>
<organism evidence="1">
    <name type="scientific">marine sediment metagenome</name>
    <dbReference type="NCBI Taxonomy" id="412755"/>
    <lineage>
        <taxon>unclassified sequences</taxon>
        <taxon>metagenomes</taxon>
        <taxon>ecological metagenomes</taxon>
    </lineage>
</organism>
<name>A0A0F9J6X0_9ZZZZ</name>
<protein>
    <recommendedName>
        <fullName evidence="2">MarR family transcriptional regulator</fullName>
    </recommendedName>
</protein>
<dbReference type="EMBL" id="LAZR01017143">
    <property type="protein sequence ID" value="KKM01636.1"/>
    <property type="molecule type" value="Genomic_DNA"/>
</dbReference>
<reference evidence="1" key="1">
    <citation type="journal article" date="2015" name="Nature">
        <title>Complex archaea that bridge the gap between prokaryotes and eukaryotes.</title>
        <authorList>
            <person name="Spang A."/>
            <person name="Saw J.H."/>
            <person name="Jorgensen S.L."/>
            <person name="Zaremba-Niedzwiedzka K."/>
            <person name="Martijn J."/>
            <person name="Lind A.E."/>
            <person name="van Eijk R."/>
            <person name="Schleper C."/>
            <person name="Guy L."/>
            <person name="Ettema T.J."/>
        </authorList>
    </citation>
    <scope>NUCLEOTIDE SEQUENCE</scope>
</reference>
<evidence type="ECO:0008006" key="2">
    <source>
        <dbReference type="Google" id="ProtNLM"/>
    </source>
</evidence>
<accession>A0A0F9J6X0</accession>